<dbReference type="Proteomes" id="UP000485058">
    <property type="component" value="Unassembled WGS sequence"/>
</dbReference>
<name>A0A699YT37_HAELA</name>
<evidence type="ECO:0000313" key="3">
    <source>
        <dbReference type="Proteomes" id="UP000485058"/>
    </source>
</evidence>
<gene>
    <name evidence="2" type="ORF">HaLaN_09208</name>
</gene>
<keyword evidence="3" id="KW-1185">Reference proteome</keyword>
<sequence>MGLRQRWPGEHTQHFSPAAEANRACQKAYTAGAPDSSLAETQLTRLPKELHPPPWTLPNPFSCFFPGNAGSPLRPPP</sequence>
<organism evidence="2 3">
    <name type="scientific">Haematococcus lacustris</name>
    <name type="common">Green alga</name>
    <name type="synonym">Haematococcus pluvialis</name>
    <dbReference type="NCBI Taxonomy" id="44745"/>
    <lineage>
        <taxon>Eukaryota</taxon>
        <taxon>Viridiplantae</taxon>
        <taxon>Chlorophyta</taxon>
        <taxon>core chlorophytes</taxon>
        <taxon>Chlorophyceae</taxon>
        <taxon>CS clade</taxon>
        <taxon>Chlamydomonadales</taxon>
        <taxon>Haematococcaceae</taxon>
        <taxon>Haematococcus</taxon>
    </lineage>
</organism>
<evidence type="ECO:0000256" key="1">
    <source>
        <dbReference type="SAM" id="MobiDB-lite"/>
    </source>
</evidence>
<accession>A0A699YT37</accession>
<reference evidence="2 3" key="1">
    <citation type="submission" date="2020-02" db="EMBL/GenBank/DDBJ databases">
        <title>Draft genome sequence of Haematococcus lacustris strain NIES-144.</title>
        <authorList>
            <person name="Morimoto D."/>
            <person name="Nakagawa S."/>
            <person name="Yoshida T."/>
            <person name="Sawayama S."/>
        </authorList>
    </citation>
    <scope>NUCLEOTIDE SEQUENCE [LARGE SCALE GENOMIC DNA]</scope>
    <source>
        <strain evidence="2 3">NIES-144</strain>
    </source>
</reference>
<proteinExistence type="predicted"/>
<feature type="non-terminal residue" evidence="2">
    <location>
        <position position="1"/>
    </location>
</feature>
<protein>
    <submittedName>
        <fullName evidence="2">Uncharacterized protein</fullName>
    </submittedName>
</protein>
<evidence type="ECO:0000313" key="2">
    <source>
        <dbReference type="EMBL" id="GFH13343.1"/>
    </source>
</evidence>
<dbReference type="EMBL" id="BLLF01000601">
    <property type="protein sequence ID" value="GFH13343.1"/>
    <property type="molecule type" value="Genomic_DNA"/>
</dbReference>
<dbReference type="AlphaFoldDB" id="A0A699YT37"/>
<comment type="caution">
    <text evidence="2">The sequence shown here is derived from an EMBL/GenBank/DDBJ whole genome shotgun (WGS) entry which is preliminary data.</text>
</comment>
<feature type="region of interest" description="Disordered" evidence="1">
    <location>
        <begin position="1"/>
        <end position="21"/>
    </location>
</feature>